<sequence>MSQRDQLLKVVEQDVHDDLTGFALLHEWMGRLQVALMAREIVTITEANGHIVALMDAASARARRRSRVLEVFRLGTDTRAMDSLIGLYEPVRRGHVDQAWKTLIASVERCRDLNERNGKLLAMHGEIFQQLARQDPAQVYSPSL</sequence>
<keyword evidence="3" id="KW-1005">Bacterial flagellum biogenesis</keyword>
<evidence type="ECO:0000256" key="1">
    <source>
        <dbReference type="ARBA" id="ARBA00002397"/>
    </source>
</evidence>
<protein>
    <submittedName>
        <fullName evidence="4">Flagella synthesis protein FlgN</fullName>
    </submittedName>
</protein>
<dbReference type="Proteomes" id="UP000183613">
    <property type="component" value="Unassembled WGS sequence"/>
</dbReference>
<dbReference type="Pfam" id="PF05130">
    <property type="entry name" value="FlgN"/>
    <property type="match status" value="1"/>
</dbReference>
<dbReference type="GO" id="GO:0044780">
    <property type="term" value="P:bacterial-type flagellum assembly"/>
    <property type="evidence" value="ECO:0007669"/>
    <property type="project" value="InterPro"/>
</dbReference>
<keyword evidence="4" id="KW-0282">Flagellum</keyword>
<proteinExistence type="inferred from homology"/>
<evidence type="ECO:0000313" key="4">
    <source>
        <dbReference type="EMBL" id="SEE99826.1"/>
    </source>
</evidence>
<name>A0A0J6G7A6_PSEDM</name>
<keyword evidence="4" id="KW-0969">Cilium</keyword>
<gene>
    <name evidence="4" type="ORF">SAMN04489800_3462</name>
</gene>
<evidence type="ECO:0000256" key="3">
    <source>
        <dbReference type="ARBA" id="ARBA00022795"/>
    </source>
</evidence>
<reference evidence="4" key="1">
    <citation type="submission" date="2016-10" db="EMBL/GenBank/DDBJ databases">
        <authorList>
            <person name="Varghese N."/>
            <person name="Submissions S."/>
        </authorList>
    </citation>
    <scope>NUCLEOTIDE SEQUENCE [LARGE SCALE GENOMIC DNA]</scope>
    <source>
        <strain evidence="4">LMG 25555</strain>
    </source>
</reference>
<keyword evidence="5" id="KW-1185">Reference proteome</keyword>
<evidence type="ECO:0000313" key="5">
    <source>
        <dbReference type="Proteomes" id="UP000183613"/>
    </source>
</evidence>
<dbReference type="RefSeq" id="WP_048361645.1">
    <property type="nucleotide sequence ID" value="NZ_FNUD01000002.1"/>
</dbReference>
<comment type="caution">
    <text evidence="4">The sequence shown here is derived from an EMBL/GenBank/DDBJ whole genome shotgun (WGS) entry which is preliminary data.</text>
</comment>
<dbReference type="SUPFAM" id="SSF140566">
    <property type="entry name" value="FlgN-like"/>
    <property type="match status" value="1"/>
</dbReference>
<comment type="similarity">
    <text evidence="2">Belongs to the FlgN family.</text>
</comment>
<dbReference type="PATRIC" id="fig|882211.3.peg.4036"/>
<dbReference type="EMBL" id="FNUD01000002">
    <property type="protein sequence ID" value="SEE99826.1"/>
    <property type="molecule type" value="Genomic_DNA"/>
</dbReference>
<dbReference type="InterPro" id="IPR036679">
    <property type="entry name" value="FlgN-like_sf"/>
</dbReference>
<evidence type="ECO:0000256" key="2">
    <source>
        <dbReference type="ARBA" id="ARBA00007703"/>
    </source>
</evidence>
<organism evidence="4 5">
    <name type="scientific">Pseudomonas deceptionensis</name>
    <dbReference type="NCBI Taxonomy" id="882211"/>
    <lineage>
        <taxon>Bacteria</taxon>
        <taxon>Pseudomonadati</taxon>
        <taxon>Pseudomonadota</taxon>
        <taxon>Gammaproteobacteria</taxon>
        <taxon>Pseudomonadales</taxon>
        <taxon>Pseudomonadaceae</taxon>
        <taxon>Pseudomonas</taxon>
    </lineage>
</organism>
<dbReference type="Gene3D" id="1.20.58.300">
    <property type="entry name" value="FlgN-like"/>
    <property type="match status" value="1"/>
</dbReference>
<keyword evidence="4" id="KW-0966">Cell projection</keyword>
<dbReference type="AlphaFoldDB" id="A0A0J6G7A6"/>
<comment type="function">
    <text evidence="1">Required for the efficient initiation of filament assembly.</text>
</comment>
<accession>A0A0J6G7A6</accession>
<dbReference type="InterPro" id="IPR007809">
    <property type="entry name" value="FlgN-like"/>
</dbReference>
<dbReference type="OrthoDB" id="5600584at2"/>